<feature type="signal peptide" evidence="2">
    <location>
        <begin position="1"/>
        <end position="22"/>
    </location>
</feature>
<accession>A0AAU9UY80</accession>
<feature type="chain" id="PRO_5043516053" evidence="2">
    <location>
        <begin position="23"/>
        <end position="194"/>
    </location>
</feature>
<dbReference type="Proteomes" id="UP001153954">
    <property type="component" value="Unassembled WGS sequence"/>
</dbReference>
<keyword evidence="4" id="KW-1185">Reference proteome</keyword>
<evidence type="ECO:0000256" key="1">
    <source>
        <dbReference type="SAM" id="MobiDB-lite"/>
    </source>
</evidence>
<organism evidence="3 4">
    <name type="scientific">Euphydryas editha</name>
    <name type="common">Edith's checkerspot</name>
    <dbReference type="NCBI Taxonomy" id="104508"/>
    <lineage>
        <taxon>Eukaryota</taxon>
        <taxon>Metazoa</taxon>
        <taxon>Ecdysozoa</taxon>
        <taxon>Arthropoda</taxon>
        <taxon>Hexapoda</taxon>
        <taxon>Insecta</taxon>
        <taxon>Pterygota</taxon>
        <taxon>Neoptera</taxon>
        <taxon>Endopterygota</taxon>
        <taxon>Lepidoptera</taxon>
        <taxon>Glossata</taxon>
        <taxon>Ditrysia</taxon>
        <taxon>Papilionoidea</taxon>
        <taxon>Nymphalidae</taxon>
        <taxon>Nymphalinae</taxon>
        <taxon>Euphydryas</taxon>
    </lineage>
</organism>
<evidence type="ECO:0000313" key="4">
    <source>
        <dbReference type="Proteomes" id="UP001153954"/>
    </source>
</evidence>
<comment type="caution">
    <text evidence="3">The sequence shown here is derived from an EMBL/GenBank/DDBJ whole genome shotgun (WGS) entry which is preliminary data.</text>
</comment>
<keyword evidence="2" id="KW-0732">Signal</keyword>
<evidence type="ECO:0000313" key="3">
    <source>
        <dbReference type="EMBL" id="CAH2101795.1"/>
    </source>
</evidence>
<name>A0AAU9UY80_EUPED</name>
<protein>
    <submittedName>
        <fullName evidence="3">Uncharacterized protein</fullName>
    </submittedName>
</protein>
<evidence type="ECO:0000256" key="2">
    <source>
        <dbReference type="SAM" id="SignalP"/>
    </source>
</evidence>
<reference evidence="3" key="1">
    <citation type="submission" date="2022-03" db="EMBL/GenBank/DDBJ databases">
        <authorList>
            <person name="Tunstrom K."/>
        </authorList>
    </citation>
    <scope>NUCLEOTIDE SEQUENCE</scope>
</reference>
<dbReference type="AlphaFoldDB" id="A0AAU9UY80"/>
<dbReference type="EMBL" id="CAKOGL010000024">
    <property type="protein sequence ID" value="CAH2101795.1"/>
    <property type="molecule type" value="Genomic_DNA"/>
</dbReference>
<feature type="region of interest" description="Disordered" evidence="1">
    <location>
        <begin position="24"/>
        <end position="45"/>
    </location>
</feature>
<gene>
    <name evidence="3" type="ORF">EEDITHA_LOCUS16514</name>
</gene>
<proteinExistence type="predicted"/>
<sequence length="194" mass="22069">MFGASMDMLFLVFVLLFMDSSCDTTTRKPAPPPLETLPRHKIPPPPIEPVKPTIMEQMSSMPSLTDPQSSRTIRHEINSMKKIPSREPIPAINRPKLPEPHVLYCTEPNVIPEKPTTLPKKCKSTCINKKPLLSMSVPRSDVDKNELMEKLKRRQLCTAAAPMPPPKPYVRNDYDDSDDEWTIEPLKPINLYNI</sequence>